<feature type="transmembrane region" description="Helical" evidence="1">
    <location>
        <begin position="560"/>
        <end position="582"/>
    </location>
</feature>
<feature type="transmembrane region" description="Helical" evidence="1">
    <location>
        <begin position="53"/>
        <end position="76"/>
    </location>
</feature>
<feature type="transmembrane region" description="Helical" evidence="1">
    <location>
        <begin position="169"/>
        <end position="191"/>
    </location>
</feature>
<organism evidence="2 3">
    <name type="scientific">Candidatus Ruania gallistercoris</name>
    <dbReference type="NCBI Taxonomy" id="2838746"/>
    <lineage>
        <taxon>Bacteria</taxon>
        <taxon>Bacillati</taxon>
        <taxon>Actinomycetota</taxon>
        <taxon>Actinomycetes</taxon>
        <taxon>Micrococcales</taxon>
        <taxon>Ruaniaceae</taxon>
        <taxon>Ruania</taxon>
    </lineage>
</organism>
<gene>
    <name evidence="2" type="ORF">H9815_10605</name>
</gene>
<feature type="transmembrane region" description="Helical" evidence="1">
    <location>
        <begin position="431"/>
        <end position="458"/>
    </location>
</feature>
<sequence length="640" mass="65676">MVGVIVRLHLALTRNRMTGAIAAQRALGATLGFALALATIVLAFLTVPEPARLDLLAVVLGLWLVGWLVAPSFTGGPELTGQYFRLHPVPRGTLTRGLFAAAWTGLPAIVTLVAFGVLVAVAAPRGPAPVLVALVAMVLSVSLLVVGARLTAIWFAAVSRSRLGAAISAMVTAAIIVVAQHSWLIFIAIAIHLDTGIPGPLGTVLRALPSSWGLVAVTAAGEGAWGLAAAAVTGLAVLTGALFLLWTRVVASAPLRGAVVRPRRRARTPALGGARKELLGWLRNPLRVQDLVLALAYAVGTCALPLIVDFGALLPFLGIVTMIMGAATSCNLYASDGTALWMMLATPGSERGDVRGRQRAWLLVFGGLGAVLTVVGLALHPDPVLLPWVIAGFLAVLGAGAGLSVFLSVYAPAPMPDLHTAKHAPAAQGDAAGGAFVAIFLTLLVATPTVGVLIAGQLTSSDPLTWTGIALGLLTAVLAPVLLGRAAIRRLATRGPELLHVLGSGPQSPDAGESAGALTRTALRETFGMSDEAAGGPAGAEPAPVSGFTAMRPAESLTFWVLYLAAVLAVVPQGLVAGGHLLAGSGATGWFLALRMPEGVQWLTVTGFLLLGTLLAAVAMGIYLRAKRREQRRRDAAATP</sequence>
<feature type="transmembrane region" description="Helical" evidence="1">
    <location>
        <begin position="602"/>
        <end position="624"/>
    </location>
</feature>
<feature type="transmembrane region" description="Helical" evidence="1">
    <location>
        <begin position="464"/>
        <end position="484"/>
    </location>
</feature>
<evidence type="ECO:0000256" key="1">
    <source>
        <dbReference type="SAM" id="Phobius"/>
    </source>
</evidence>
<reference evidence="2" key="1">
    <citation type="journal article" date="2021" name="PeerJ">
        <title>Extensive microbial diversity within the chicken gut microbiome revealed by metagenomics and culture.</title>
        <authorList>
            <person name="Gilroy R."/>
            <person name="Ravi A."/>
            <person name="Getino M."/>
            <person name="Pursley I."/>
            <person name="Horton D.L."/>
            <person name="Alikhan N.F."/>
            <person name="Baker D."/>
            <person name="Gharbi K."/>
            <person name="Hall N."/>
            <person name="Watson M."/>
            <person name="Adriaenssens E.M."/>
            <person name="Foster-Nyarko E."/>
            <person name="Jarju S."/>
            <person name="Secka A."/>
            <person name="Antonio M."/>
            <person name="Oren A."/>
            <person name="Chaudhuri R.R."/>
            <person name="La Ragione R."/>
            <person name="Hildebrand F."/>
            <person name="Pallen M.J."/>
        </authorList>
    </citation>
    <scope>NUCLEOTIDE SEQUENCE</scope>
    <source>
        <strain evidence="2">ChiGjej4B4-7305</strain>
    </source>
</reference>
<keyword evidence="1" id="KW-1133">Transmembrane helix</keyword>
<proteinExistence type="predicted"/>
<accession>A0A9D2EF28</accession>
<feature type="transmembrane region" description="Helical" evidence="1">
    <location>
        <begin position="26"/>
        <end position="47"/>
    </location>
</feature>
<evidence type="ECO:0000313" key="3">
    <source>
        <dbReference type="Proteomes" id="UP000824037"/>
    </source>
</evidence>
<name>A0A9D2EF28_9MICO</name>
<dbReference type="Proteomes" id="UP000824037">
    <property type="component" value="Unassembled WGS sequence"/>
</dbReference>
<reference evidence="2" key="2">
    <citation type="submission" date="2021-04" db="EMBL/GenBank/DDBJ databases">
        <authorList>
            <person name="Gilroy R."/>
        </authorList>
    </citation>
    <scope>NUCLEOTIDE SEQUENCE</scope>
    <source>
        <strain evidence="2">ChiGjej4B4-7305</strain>
    </source>
</reference>
<keyword evidence="1" id="KW-0472">Membrane</keyword>
<evidence type="ECO:0008006" key="4">
    <source>
        <dbReference type="Google" id="ProtNLM"/>
    </source>
</evidence>
<feature type="transmembrane region" description="Helical" evidence="1">
    <location>
        <begin position="130"/>
        <end position="157"/>
    </location>
</feature>
<feature type="transmembrane region" description="Helical" evidence="1">
    <location>
        <begin position="97"/>
        <end position="124"/>
    </location>
</feature>
<dbReference type="EMBL" id="DXBY01000180">
    <property type="protein sequence ID" value="HIZ36220.1"/>
    <property type="molecule type" value="Genomic_DNA"/>
</dbReference>
<dbReference type="AlphaFoldDB" id="A0A9D2EF28"/>
<feature type="transmembrane region" description="Helical" evidence="1">
    <location>
        <begin position="291"/>
        <end position="308"/>
    </location>
</feature>
<feature type="transmembrane region" description="Helical" evidence="1">
    <location>
        <begin position="385"/>
        <end position="410"/>
    </location>
</feature>
<feature type="transmembrane region" description="Helical" evidence="1">
    <location>
        <begin position="314"/>
        <end position="334"/>
    </location>
</feature>
<protein>
    <recommendedName>
        <fullName evidence="4">Transporter</fullName>
    </recommendedName>
</protein>
<keyword evidence="1" id="KW-0812">Transmembrane</keyword>
<feature type="transmembrane region" description="Helical" evidence="1">
    <location>
        <begin position="360"/>
        <end position="379"/>
    </location>
</feature>
<evidence type="ECO:0000313" key="2">
    <source>
        <dbReference type="EMBL" id="HIZ36220.1"/>
    </source>
</evidence>
<comment type="caution">
    <text evidence="2">The sequence shown here is derived from an EMBL/GenBank/DDBJ whole genome shotgun (WGS) entry which is preliminary data.</text>
</comment>
<feature type="transmembrane region" description="Helical" evidence="1">
    <location>
        <begin position="224"/>
        <end position="246"/>
    </location>
</feature>